<dbReference type="RefSeq" id="WP_109919917.1">
    <property type="nucleotide sequence ID" value="NZ_QGLF01000001.1"/>
</dbReference>
<feature type="domain" description="Phasin" evidence="1">
    <location>
        <begin position="103"/>
        <end position="200"/>
    </location>
</feature>
<accession>A0A317EC87</accession>
<evidence type="ECO:0000313" key="2">
    <source>
        <dbReference type="EMBL" id="PWR23886.1"/>
    </source>
</evidence>
<dbReference type="Pfam" id="PF09361">
    <property type="entry name" value="Phasin_2"/>
    <property type="match status" value="1"/>
</dbReference>
<keyword evidence="3" id="KW-1185">Reference proteome</keyword>
<gene>
    <name evidence="2" type="ORF">DKG75_04865</name>
</gene>
<dbReference type="OrthoDB" id="7265781at2"/>
<name>A0A317EC87_9PROT</name>
<dbReference type="EMBL" id="QGLF01000001">
    <property type="protein sequence ID" value="PWR23886.1"/>
    <property type="molecule type" value="Genomic_DNA"/>
</dbReference>
<evidence type="ECO:0000313" key="3">
    <source>
        <dbReference type="Proteomes" id="UP000246077"/>
    </source>
</evidence>
<evidence type="ECO:0000259" key="1">
    <source>
        <dbReference type="Pfam" id="PF09361"/>
    </source>
</evidence>
<organism evidence="2 3">
    <name type="scientific">Zavarzinia compransoris</name>
    <dbReference type="NCBI Taxonomy" id="1264899"/>
    <lineage>
        <taxon>Bacteria</taxon>
        <taxon>Pseudomonadati</taxon>
        <taxon>Pseudomonadota</taxon>
        <taxon>Alphaproteobacteria</taxon>
        <taxon>Rhodospirillales</taxon>
        <taxon>Zavarziniaceae</taxon>
        <taxon>Zavarzinia</taxon>
    </lineage>
</organism>
<comment type="caution">
    <text evidence="2">The sequence shown here is derived from an EMBL/GenBank/DDBJ whole genome shotgun (WGS) entry which is preliminary data.</text>
</comment>
<dbReference type="AlphaFoldDB" id="A0A317EC87"/>
<proteinExistence type="predicted"/>
<protein>
    <recommendedName>
        <fullName evidence="1">Phasin domain-containing protein</fullName>
    </recommendedName>
</protein>
<dbReference type="Proteomes" id="UP000246077">
    <property type="component" value="Unassembled WGS sequence"/>
</dbReference>
<sequence>MATKKKTTATEDVAGEVLETVVESVETVEEVTAKAGEAVETALDNASNQFEKAIAWGREQVTEVTSKVEENAKKAVADVKENFSKAQDWSKSRYATLKATATDVAEFGKASATDVAASGKAAAEGLKAVGEAVAEAVKIATEENVETAKKLWGVKSFGEAVELQDKYTKTALDIYLAHTQKIAETTASAIRATIEPLHSRFAALAAEIEKRRVAA</sequence>
<reference evidence="3" key="1">
    <citation type="submission" date="2018-05" db="EMBL/GenBank/DDBJ databases">
        <title>Zavarzinia sp. HR-AS.</title>
        <authorList>
            <person name="Lee Y."/>
            <person name="Jeon C.O."/>
        </authorList>
    </citation>
    <scope>NUCLEOTIDE SEQUENCE [LARGE SCALE GENOMIC DNA]</scope>
    <source>
        <strain evidence="3">DSM 1231</strain>
    </source>
</reference>
<dbReference type="InterPro" id="IPR018968">
    <property type="entry name" value="Phasin"/>
</dbReference>